<feature type="domain" description="ATP-grasp" evidence="5">
    <location>
        <begin position="114"/>
        <end position="316"/>
    </location>
</feature>
<sequence>MKNKKIGIIMRKGYSIHGDHIETAGRISDELYLFTSVPSKTMDARFKEVIVLEDASEIDAENYIFTKGKDIGISFFVTWQETDIVLTAKINERFGNKALSVEAATTSRDKSKQREFMLRNSIASPKFAKVNSIEDAEKEIENIPFPVIIKPTMAASSESVYLVNNLEELNNSLEKIINLSKTNKGFYFNQTQQCVALVEEFLTGEEITVDGVVLNGEFYLGGIHNKNKMMGPYFEEDEYTLPYVGIDEDIVVNIAKEICGKLAIENSLFNVELRRDTQGNFKVVEFSTRISGGHVYRNIRDVHGIDLVAVNILGLLDCKGDIMEFFLTRSTTPKSCTCIKFVYRSGIIKKNELGIVAEQPEYKAYYPVAKVGAEVYHAPKGFDITGLLSLRAPYNDKSDVEKLRQRARVLDNQLDIELEIPVHA</sequence>
<name>A0A0G8C944_9BACI</name>
<evidence type="ECO:0000259" key="5">
    <source>
        <dbReference type="PROSITE" id="PS50975"/>
    </source>
</evidence>
<evidence type="ECO:0000256" key="4">
    <source>
        <dbReference type="PROSITE-ProRule" id="PRU00409"/>
    </source>
</evidence>
<dbReference type="GO" id="GO:0005524">
    <property type="term" value="F:ATP binding"/>
    <property type="evidence" value="ECO:0007669"/>
    <property type="project" value="UniProtKB-UniRule"/>
</dbReference>
<dbReference type="GO" id="GO:0016874">
    <property type="term" value="F:ligase activity"/>
    <property type="evidence" value="ECO:0007669"/>
    <property type="project" value="UniProtKB-KW"/>
</dbReference>
<reference evidence="6 7" key="1">
    <citation type="journal article" date="2015" name="Genome Announc.">
        <title>Next-Generation Whole-Genome Sequencing of Eight Strains of Bacillus cereus, Isolated from Food.</title>
        <authorList>
            <person name="Krawczyk A.O."/>
            <person name="de Jong A."/>
            <person name="Eijlander R.T."/>
            <person name="Berendsen E.M."/>
            <person name="Holsappel S."/>
            <person name="Wells-Bennik M.H."/>
            <person name="Kuipers O.P."/>
        </authorList>
    </citation>
    <scope>NUCLEOTIDE SEQUENCE [LARGE SCALE GENOMIC DNA]</scope>
    <source>
        <strain evidence="6 7">B4147</strain>
    </source>
</reference>
<reference evidence="7" key="2">
    <citation type="submission" date="2015-04" db="EMBL/GenBank/DDBJ databases">
        <title>Draft Genome Sequences of Eight Spore-Forming Food Isolates of Bacillus cereus Genome sequencing.</title>
        <authorList>
            <person name="Krawcyk A.O."/>
            <person name="de Jong A."/>
            <person name="Eijlander R.T."/>
            <person name="Berendsen E.M."/>
            <person name="Holsappel S."/>
            <person name="Wells-Bennik M."/>
            <person name="Kuipers O.P."/>
        </authorList>
    </citation>
    <scope>NUCLEOTIDE SEQUENCE [LARGE SCALE GENOMIC DNA]</scope>
    <source>
        <strain evidence="7">B4147</strain>
    </source>
</reference>
<keyword evidence="3 4" id="KW-0067">ATP-binding</keyword>
<dbReference type="SUPFAM" id="SSF56059">
    <property type="entry name" value="Glutathione synthetase ATP-binding domain-like"/>
    <property type="match status" value="1"/>
</dbReference>
<dbReference type="PANTHER" id="PTHR43585:SF2">
    <property type="entry name" value="ATP-GRASP ENZYME FSQD"/>
    <property type="match status" value="1"/>
</dbReference>
<protein>
    <recommendedName>
        <fullName evidence="5">ATP-grasp domain-containing protein</fullName>
    </recommendedName>
</protein>
<dbReference type="GO" id="GO:0046872">
    <property type="term" value="F:metal ion binding"/>
    <property type="evidence" value="ECO:0007669"/>
    <property type="project" value="InterPro"/>
</dbReference>
<dbReference type="InterPro" id="IPR011761">
    <property type="entry name" value="ATP-grasp"/>
</dbReference>
<proteinExistence type="predicted"/>
<dbReference type="PATRIC" id="fig|1396.433.peg.2067"/>
<dbReference type="Pfam" id="PF13535">
    <property type="entry name" value="ATP-grasp_4"/>
    <property type="match status" value="1"/>
</dbReference>
<accession>A0A0G8C944</accession>
<dbReference type="Proteomes" id="UP000035350">
    <property type="component" value="Unassembled WGS sequence"/>
</dbReference>
<gene>
    <name evidence="6" type="ORF">B4147_5225</name>
</gene>
<dbReference type="SMART" id="SM01209">
    <property type="entry name" value="GARS_A"/>
    <property type="match status" value="1"/>
</dbReference>
<comment type="caution">
    <text evidence="6">The sequence shown here is derived from an EMBL/GenBank/DDBJ whole genome shotgun (WGS) entry which is preliminary data.</text>
</comment>
<dbReference type="PROSITE" id="PS50975">
    <property type="entry name" value="ATP_GRASP"/>
    <property type="match status" value="1"/>
</dbReference>
<dbReference type="AlphaFoldDB" id="A0A0G8C944"/>
<keyword evidence="2 4" id="KW-0547">Nucleotide-binding</keyword>
<evidence type="ECO:0000256" key="3">
    <source>
        <dbReference type="ARBA" id="ARBA00022840"/>
    </source>
</evidence>
<dbReference type="RefSeq" id="WP_046958459.1">
    <property type="nucleotide sequence ID" value="NZ_LCYN01000017.1"/>
</dbReference>
<dbReference type="PANTHER" id="PTHR43585">
    <property type="entry name" value="FUMIPYRROLE BIOSYNTHESIS PROTEIN C"/>
    <property type="match status" value="1"/>
</dbReference>
<dbReference type="InterPro" id="IPR052032">
    <property type="entry name" value="ATP-dep_AA_Ligase"/>
</dbReference>
<evidence type="ECO:0000256" key="1">
    <source>
        <dbReference type="ARBA" id="ARBA00022598"/>
    </source>
</evidence>
<organism evidence="6 7">
    <name type="scientific">Bacillus wiedmannii</name>
    <dbReference type="NCBI Taxonomy" id="1890302"/>
    <lineage>
        <taxon>Bacteria</taxon>
        <taxon>Bacillati</taxon>
        <taxon>Bacillota</taxon>
        <taxon>Bacilli</taxon>
        <taxon>Bacillales</taxon>
        <taxon>Bacillaceae</taxon>
        <taxon>Bacillus</taxon>
        <taxon>Bacillus cereus group</taxon>
    </lineage>
</organism>
<evidence type="ECO:0000256" key="2">
    <source>
        <dbReference type="ARBA" id="ARBA00022741"/>
    </source>
</evidence>
<evidence type="ECO:0000313" key="6">
    <source>
        <dbReference type="EMBL" id="KKZ95984.1"/>
    </source>
</evidence>
<dbReference type="EMBL" id="LCYN01000017">
    <property type="protein sequence ID" value="KKZ95984.1"/>
    <property type="molecule type" value="Genomic_DNA"/>
</dbReference>
<evidence type="ECO:0000313" key="7">
    <source>
        <dbReference type="Proteomes" id="UP000035350"/>
    </source>
</evidence>
<dbReference type="Gene3D" id="3.30.470.20">
    <property type="entry name" value="ATP-grasp fold, B domain"/>
    <property type="match status" value="1"/>
</dbReference>
<keyword evidence="1" id="KW-0436">Ligase</keyword>